<reference evidence="4 6" key="1">
    <citation type="submission" date="2021-11" db="EMBL/GenBank/DDBJ databases">
        <authorList>
            <person name="Islam A."/>
            <person name="Islam S."/>
            <person name="Flora M.S."/>
            <person name="Rahman M."/>
            <person name="Ziaur R.M."/>
            <person name="Epstein J.H."/>
            <person name="Hassan M."/>
            <person name="Klassen M."/>
            <person name="Woodard K."/>
            <person name="Webb A."/>
            <person name="Webby R.J."/>
            <person name="El Zowalaty M.E."/>
        </authorList>
    </citation>
    <scope>NUCLEOTIDE SEQUENCE [LARGE SCALE GENOMIC DNA]</scope>
    <source>
        <strain evidence="4">Pf1</strain>
    </source>
</reference>
<dbReference type="PANTHER" id="PTHR21689:SF2">
    <property type="entry name" value="PROTEIN LIN-9 HOMOLOG"/>
    <property type="match status" value="1"/>
</dbReference>
<evidence type="ECO:0000313" key="7">
    <source>
        <dbReference type="Proteomes" id="UP001159659"/>
    </source>
</evidence>
<feature type="domain" description="DIRP" evidence="3">
    <location>
        <begin position="188"/>
        <end position="292"/>
    </location>
</feature>
<dbReference type="EMBL" id="CANTFK010000639">
    <property type="protein sequence ID" value="CAI5720659.1"/>
    <property type="molecule type" value="Genomic_DNA"/>
</dbReference>
<sequence>MQSVQVLGPRWSLKELRTFYILLKTHGQEWDKLEEHLPQRSSAMVRALFAMHRGYLSLPEASIEGFCAIMMDHYEMQDKPTMILANKNEAKKTILANQNEANRDTDIKQEEEPAARNKKRRRLDQMMTFQNQKSKIYQKHMVKITITRRKRKSTSPLKLRNGLQDDDETGLAKVYGKTRFYLPWSHWFYSYIDNDFFHHNEFMECLSRMGLEKMTVAARPIWSSVRASMGRPRRLSRLFFTQEKDKLETYRVAKRQLVRNNKREVGTMNGTWPYRSSPPLQPGMPVVVRVESERRFRFATVAAFCSTKGTCHVSFGGNVSPSDVTECNLDNLMVLAIPPKPGKSEASFVEPKQSATTLLRRENGIVGGAPILVTPEATDSIGARHQDEKIRAILAVKSLLHRKEKIILSLANLNERAAEQQMHALKFSLSTTPTTTSSAAVKDPAWTNSRERRQLQKQHSWLAANLSATNKHLKTALLTLQSFSANYSSEAEMSDTSLAYPSESLKWDNMMPSETLTEGQIRWAMDFLAASQRRSAVVVAESALQVVKDDKKLSSLSSSLTDTRLGNLLPETMELVVNCVTLMSILHRHVAASPNVPPVVTQKLVERVLELLKPSHEANMDLYAELHAAADVAQAQMVLQASTSETD</sequence>
<dbReference type="InterPro" id="IPR010561">
    <property type="entry name" value="LIN-9/ALY1"/>
</dbReference>
<dbReference type="GO" id="GO:0003677">
    <property type="term" value="F:DNA binding"/>
    <property type="evidence" value="ECO:0007669"/>
    <property type="project" value="TreeGrafter"/>
</dbReference>
<comment type="caution">
    <text evidence="5">The sequence shown here is derived from an EMBL/GenBank/DDBJ whole genome shotgun (WGS) entry which is preliminary data.</text>
</comment>
<dbReference type="PANTHER" id="PTHR21689">
    <property type="entry name" value="LIN-9"/>
    <property type="match status" value="1"/>
</dbReference>
<dbReference type="GO" id="GO:0005654">
    <property type="term" value="C:nucleoplasm"/>
    <property type="evidence" value="ECO:0007669"/>
    <property type="project" value="TreeGrafter"/>
</dbReference>
<comment type="subcellular location">
    <subcellularLocation>
        <location evidence="1">Nucleus</location>
    </subcellularLocation>
</comment>
<dbReference type="SMART" id="SM01135">
    <property type="entry name" value="DIRP"/>
    <property type="match status" value="1"/>
</dbReference>
<evidence type="ECO:0000313" key="6">
    <source>
        <dbReference type="Proteomes" id="UP001157938"/>
    </source>
</evidence>
<keyword evidence="6" id="KW-1185">Reference proteome</keyword>
<evidence type="ECO:0000313" key="5">
    <source>
        <dbReference type="EMBL" id="CAI5720659.1"/>
    </source>
</evidence>
<organism evidence="5 7">
    <name type="scientific">Peronospora farinosa</name>
    <dbReference type="NCBI Taxonomy" id="134698"/>
    <lineage>
        <taxon>Eukaryota</taxon>
        <taxon>Sar</taxon>
        <taxon>Stramenopiles</taxon>
        <taxon>Oomycota</taxon>
        <taxon>Peronosporomycetes</taxon>
        <taxon>Peronosporales</taxon>
        <taxon>Peronosporaceae</taxon>
        <taxon>Peronospora</taxon>
    </lineage>
</organism>
<dbReference type="GO" id="GO:0006357">
    <property type="term" value="P:regulation of transcription by RNA polymerase II"/>
    <property type="evidence" value="ECO:0007669"/>
    <property type="project" value="TreeGrafter"/>
</dbReference>
<evidence type="ECO:0000313" key="4">
    <source>
        <dbReference type="EMBL" id="CAH0490703.1"/>
    </source>
</evidence>
<dbReference type="GO" id="GO:0051726">
    <property type="term" value="P:regulation of cell cycle"/>
    <property type="evidence" value="ECO:0007669"/>
    <property type="project" value="TreeGrafter"/>
</dbReference>
<dbReference type="EMBL" id="CAKLBC010001280">
    <property type="protein sequence ID" value="CAH0490703.1"/>
    <property type="molecule type" value="Genomic_DNA"/>
</dbReference>
<accession>A0AAV0THN1</accession>
<proteinExistence type="predicted"/>
<dbReference type="SUPFAM" id="SSF46689">
    <property type="entry name" value="Homeodomain-like"/>
    <property type="match status" value="1"/>
</dbReference>
<dbReference type="GO" id="GO:0017053">
    <property type="term" value="C:transcription repressor complex"/>
    <property type="evidence" value="ECO:0007669"/>
    <property type="project" value="InterPro"/>
</dbReference>
<dbReference type="InterPro" id="IPR033471">
    <property type="entry name" value="DIRP"/>
</dbReference>
<dbReference type="AlphaFoldDB" id="A0AAV0THN1"/>
<protein>
    <recommendedName>
        <fullName evidence="3">DIRP domain-containing protein</fullName>
    </recommendedName>
</protein>
<evidence type="ECO:0000256" key="2">
    <source>
        <dbReference type="ARBA" id="ARBA00023242"/>
    </source>
</evidence>
<evidence type="ECO:0000259" key="3">
    <source>
        <dbReference type="SMART" id="SM01135"/>
    </source>
</evidence>
<dbReference type="Proteomes" id="UP001159659">
    <property type="component" value="Unassembled WGS sequence"/>
</dbReference>
<dbReference type="Proteomes" id="UP001157938">
    <property type="component" value="Unassembled WGS sequence"/>
</dbReference>
<dbReference type="GO" id="GO:0006351">
    <property type="term" value="P:DNA-templated transcription"/>
    <property type="evidence" value="ECO:0007669"/>
    <property type="project" value="InterPro"/>
</dbReference>
<dbReference type="InterPro" id="IPR009057">
    <property type="entry name" value="Homeodomain-like_sf"/>
</dbReference>
<evidence type="ECO:0000256" key="1">
    <source>
        <dbReference type="ARBA" id="ARBA00004123"/>
    </source>
</evidence>
<reference evidence="5" key="2">
    <citation type="submission" date="2022-12" db="EMBL/GenBank/DDBJ databases">
        <authorList>
            <person name="Webb A."/>
        </authorList>
    </citation>
    <scope>NUCLEOTIDE SEQUENCE</scope>
    <source>
        <strain evidence="5">Pf2</strain>
    </source>
</reference>
<keyword evidence="2" id="KW-0539">Nucleus</keyword>
<dbReference type="Pfam" id="PF06584">
    <property type="entry name" value="DIRP"/>
    <property type="match status" value="1"/>
</dbReference>
<gene>
    <name evidence="4" type="ORF">PFR001_LOCUS6015</name>
    <name evidence="5" type="ORF">PFR002_LOCUS4039</name>
</gene>
<name>A0AAV0THN1_9STRA</name>